<keyword evidence="8 9" id="KW-0472">Membrane</keyword>
<dbReference type="PANTHER" id="PTHR24221">
    <property type="entry name" value="ATP-BINDING CASSETTE SUB-FAMILY B"/>
    <property type="match status" value="1"/>
</dbReference>
<feature type="transmembrane region" description="Helical" evidence="9">
    <location>
        <begin position="77"/>
        <end position="96"/>
    </location>
</feature>
<dbReference type="CDD" id="cd18552">
    <property type="entry name" value="ABC_6TM_MsbA_like"/>
    <property type="match status" value="1"/>
</dbReference>
<dbReference type="InterPro" id="IPR003439">
    <property type="entry name" value="ABC_transporter-like_ATP-bd"/>
</dbReference>
<evidence type="ECO:0000313" key="12">
    <source>
        <dbReference type="EMBL" id="SFB11619.1"/>
    </source>
</evidence>
<keyword evidence="5" id="KW-0547">Nucleotide-binding</keyword>
<dbReference type="SMART" id="SM00382">
    <property type="entry name" value="AAA"/>
    <property type="match status" value="1"/>
</dbReference>
<feature type="transmembrane region" description="Helical" evidence="9">
    <location>
        <begin position="261"/>
        <end position="283"/>
    </location>
</feature>
<evidence type="ECO:0000256" key="8">
    <source>
        <dbReference type="ARBA" id="ARBA00023136"/>
    </source>
</evidence>
<dbReference type="InterPro" id="IPR039421">
    <property type="entry name" value="Type_1_exporter"/>
</dbReference>
<dbReference type="InterPro" id="IPR017871">
    <property type="entry name" value="ABC_transporter-like_CS"/>
</dbReference>
<keyword evidence="13" id="KW-1185">Reference proteome</keyword>
<keyword evidence="4 9" id="KW-0812">Transmembrane</keyword>
<dbReference type="PROSITE" id="PS00211">
    <property type="entry name" value="ABC_TRANSPORTER_1"/>
    <property type="match status" value="1"/>
</dbReference>
<dbReference type="PROSITE" id="PS50929">
    <property type="entry name" value="ABC_TM1F"/>
    <property type="match status" value="1"/>
</dbReference>
<feature type="transmembrane region" description="Helical" evidence="9">
    <location>
        <begin position="164"/>
        <end position="193"/>
    </location>
</feature>
<evidence type="ECO:0000256" key="5">
    <source>
        <dbReference type="ARBA" id="ARBA00022741"/>
    </source>
</evidence>
<feature type="domain" description="ABC transmembrane type-1" evidence="11">
    <location>
        <begin position="41"/>
        <end position="321"/>
    </location>
</feature>
<dbReference type="Pfam" id="PF00005">
    <property type="entry name" value="ABC_tran"/>
    <property type="match status" value="1"/>
</dbReference>
<evidence type="ECO:0000256" key="7">
    <source>
        <dbReference type="ARBA" id="ARBA00022989"/>
    </source>
</evidence>
<dbReference type="OrthoDB" id="9808328at2"/>
<gene>
    <name evidence="12" type="ORF">SAMN05421688_2994</name>
</gene>
<evidence type="ECO:0000256" key="3">
    <source>
        <dbReference type="ARBA" id="ARBA00022475"/>
    </source>
</evidence>
<keyword evidence="6 12" id="KW-0067">ATP-binding</keyword>
<dbReference type="Pfam" id="PF00664">
    <property type="entry name" value="ABC_membrane"/>
    <property type="match status" value="1"/>
</dbReference>
<dbReference type="GO" id="GO:0140359">
    <property type="term" value="F:ABC-type transporter activity"/>
    <property type="evidence" value="ECO:0007669"/>
    <property type="project" value="InterPro"/>
</dbReference>
<dbReference type="GO" id="GO:0005886">
    <property type="term" value="C:plasma membrane"/>
    <property type="evidence" value="ECO:0007669"/>
    <property type="project" value="UniProtKB-SubCell"/>
</dbReference>
<evidence type="ECO:0000259" key="10">
    <source>
        <dbReference type="PROSITE" id="PS50893"/>
    </source>
</evidence>
<evidence type="ECO:0000256" key="9">
    <source>
        <dbReference type="SAM" id="Phobius"/>
    </source>
</evidence>
<dbReference type="InterPro" id="IPR011527">
    <property type="entry name" value="ABC1_TM_dom"/>
</dbReference>
<dbReference type="GO" id="GO:0005524">
    <property type="term" value="F:ATP binding"/>
    <property type="evidence" value="ECO:0007669"/>
    <property type="project" value="UniProtKB-KW"/>
</dbReference>
<keyword evidence="3" id="KW-1003">Cell membrane</keyword>
<protein>
    <submittedName>
        <fullName evidence="12">ATP-binding cassette, subfamily B</fullName>
    </submittedName>
</protein>
<dbReference type="SUPFAM" id="SSF52540">
    <property type="entry name" value="P-loop containing nucleoside triphosphate hydrolases"/>
    <property type="match status" value="1"/>
</dbReference>
<evidence type="ECO:0000313" key="13">
    <source>
        <dbReference type="Proteomes" id="UP000198796"/>
    </source>
</evidence>
<keyword evidence="2" id="KW-0813">Transport</keyword>
<dbReference type="FunFam" id="3.40.50.300:FF:000221">
    <property type="entry name" value="Multidrug ABC transporter ATP-binding protein"/>
    <property type="match status" value="1"/>
</dbReference>
<organism evidence="12 13">
    <name type="scientific">Poseidonocella pacifica</name>
    <dbReference type="NCBI Taxonomy" id="871651"/>
    <lineage>
        <taxon>Bacteria</taxon>
        <taxon>Pseudomonadati</taxon>
        <taxon>Pseudomonadota</taxon>
        <taxon>Alphaproteobacteria</taxon>
        <taxon>Rhodobacterales</taxon>
        <taxon>Roseobacteraceae</taxon>
        <taxon>Poseidonocella</taxon>
    </lineage>
</organism>
<feature type="transmembrane region" description="Helical" evidence="9">
    <location>
        <begin position="37"/>
        <end position="57"/>
    </location>
</feature>
<sequence length="612" mass="66869">MTKSSELTDSQRRLAEPAARQSIIRLVKEVVPDRWKLFASALICMIAVAGFTGALAWSTKLIVNDVFVADDAVAARWVAVLVIGISLGKGIAQYCNSILSVQIKRRVAAFYQRKIFHKVLRQSVQDFAGLSAPRHMAKIGLYGTSAGTIIIALTSKFLTDMLTLVALVGVMIWQDPMMSLITAILFPAIFLLVNRLTLRVRKLAQAQAELQGTIGAAGIEAIHGIKTVKSYGLEEKTYKRFSDAIEALEKRLFEIARATSATVPLMEVLGGICIGLFVIYASWQTTTEGKTPGEFTAFITAFLLAYQPAERVSKTMVELQKSIIHVETMFDMLDKAMPDESRGTGSLEHATPSITFENVSFEYDAETPALHNVSAEIKPGERVAIVGRSGAGKTTLVDLVQGFYPPTSGRILIGGVDITDVPEAELRRHVALISQDVFLFEGSLRDNLSDGRQGATEEEIQDAANRAAVTEFANKMVQGLDTQVGPNGQSLSGGQKQRVGIARALVKKAKVYIYDEATSALDGENERAIMGATLGQESDSTILFITHRPSTLEWVDRIMVMKDGKLVAFGPHEELVETSKAYRALFNLVVSEQRKAKGRYGGIMSLFARKQD</sequence>
<dbReference type="RefSeq" id="WP_092066322.1">
    <property type="nucleotide sequence ID" value="NZ_FOJU01000005.1"/>
</dbReference>
<feature type="transmembrane region" description="Helical" evidence="9">
    <location>
        <begin position="139"/>
        <end position="158"/>
    </location>
</feature>
<dbReference type="PANTHER" id="PTHR24221:SF654">
    <property type="entry name" value="ATP-BINDING CASSETTE SUB-FAMILY B MEMBER 6"/>
    <property type="match status" value="1"/>
</dbReference>
<feature type="domain" description="ABC transporter" evidence="10">
    <location>
        <begin position="354"/>
        <end position="588"/>
    </location>
</feature>
<evidence type="ECO:0000256" key="4">
    <source>
        <dbReference type="ARBA" id="ARBA00022692"/>
    </source>
</evidence>
<evidence type="ECO:0000256" key="1">
    <source>
        <dbReference type="ARBA" id="ARBA00004651"/>
    </source>
</evidence>
<dbReference type="EMBL" id="FOJU01000005">
    <property type="protein sequence ID" value="SFB11619.1"/>
    <property type="molecule type" value="Genomic_DNA"/>
</dbReference>
<dbReference type="STRING" id="871651.SAMN05421688_2994"/>
<dbReference type="Gene3D" id="3.40.50.300">
    <property type="entry name" value="P-loop containing nucleotide triphosphate hydrolases"/>
    <property type="match status" value="1"/>
</dbReference>
<comment type="subcellular location">
    <subcellularLocation>
        <location evidence="1">Cell membrane</location>
        <topology evidence="1">Multi-pass membrane protein</topology>
    </subcellularLocation>
</comment>
<dbReference type="SUPFAM" id="SSF90123">
    <property type="entry name" value="ABC transporter transmembrane region"/>
    <property type="match status" value="1"/>
</dbReference>
<evidence type="ECO:0000256" key="2">
    <source>
        <dbReference type="ARBA" id="ARBA00022448"/>
    </source>
</evidence>
<dbReference type="InterPro" id="IPR027417">
    <property type="entry name" value="P-loop_NTPase"/>
</dbReference>
<dbReference type="InterPro" id="IPR036640">
    <property type="entry name" value="ABC1_TM_sf"/>
</dbReference>
<keyword evidence="7 9" id="KW-1133">Transmembrane helix</keyword>
<dbReference type="PROSITE" id="PS50893">
    <property type="entry name" value="ABC_TRANSPORTER_2"/>
    <property type="match status" value="1"/>
</dbReference>
<name>A0A1I0YE12_9RHOB</name>
<dbReference type="InterPro" id="IPR003593">
    <property type="entry name" value="AAA+_ATPase"/>
</dbReference>
<dbReference type="GO" id="GO:0034040">
    <property type="term" value="F:ATPase-coupled lipid transmembrane transporter activity"/>
    <property type="evidence" value="ECO:0007669"/>
    <property type="project" value="TreeGrafter"/>
</dbReference>
<dbReference type="AlphaFoldDB" id="A0A1I0YE12"/>
<reference evidence="12 13" key="1">
    <citation type="submission" date="2016-10" db="EMBL/GenBank/DDBJ databases">
        <authorList>
            <person name="de Groot N.N."/>
        </authorList>
    </citation>
    <scope>NUCLEOTIDE SEQUENCE [LARGE SCALE GENOMIC DNA]</scope>
    <source>
        <strain evidence="12 13">DSM 29316</strain>
    </source>
</reference>
<proteinExistence type="predicted"/>
<accession>A0A1I0YE12</accession>
<evidence type="ECO:0000256" key="6">
    <source>
        <dbReference type="ARBA" id="ARBA00022840"/>
    </source>
</evidence>
<dbReference type="GO" id="GO:0016887">
    <property type="term" value="F:ATP hydrolysis activity"/>
    <property type="evidence" value="ECO:0007669"/>
    <property type="project" value="InterPro"/>
</dbReference>
<dbReference type="Gene3D" id="1.20.1560.10">
    <property type="entry name" value="ABC transporter type 1, transmembrane domain"/>
    <property type="match status" value="1"/>
</dbReference>
<evidence type="ECO:0000259" key="11">
    <source>
        <dbReference type="PROSITE" id="PS50929"/>
    </source>
</evidence>
<dbReference type="Proteomes" id="UP000198796">
    <property type="component" value="Unassembled WGS sequence"/>
</dbReference>